<comment type="caution">
    <text evidence="3">The sequence shown here is derived from an EMBL/GenBank/DDBJ whole genome shotgun (WGS) entry which is preliminary data.</text>
</comment>
<name>A0AAV7WJQ9_PLEWA</name>
<evidence type="ECO:0000256" key="1">
    <source>
        <dbReference type="SAM" id="Coils"/>
    </source>
</evidence>
<dbReference type="AlphaFoldDB" id="A0AAV7WJQ9"/>
<evidence type="ECO:0000256" key="2">
    <source>
        <dbReference type="SAM" id="MobiDB-lite"/>
    </source>
</evidence>
<dbReference type="EMBL" id="JANPWB010000001">
    <property type="protein sequence ID" value="KAJ1214235.1"/>
    <property type="molecule type" value="Genomic_DNA"/>
</dbReference>
<accession>A0AAV7WJQ9</accession>
<feature type="coiled-coil region" evidence="1">
    <location>
        <begin position="54"/>
        <end position="81"/>
    </location>
</feature>
<protein>
    <submittedName>
        <fullName evidence="3">Uncharacterized protein</fullName>
    </submittedName>
</protein>
<evidence type="ECO:0000313" key="3">
    <source>
        <dbReference type="EMBL" id="KAJ1214235.1"/>
    </source>
</evidence>
<evidence type="ECO:0000313" key="4">
    <source>
        <dbReference type="Proteomes" id="UP001066276"/>
    </source>
</evidence>
<gene>
    <name evidence="3" type="ORF">NDU88_001860</name>
</gene>
<keyword evidence="4" id="KW-1185">Reference proteome</keyword>
<feature type="region of interest" description="Disordered" evidence="2">
    <location>
        <begin position="1"/>
        <end position="26"/>
    </location>
</feature>
<reference evidence="3" key="1">
    <citation type="journal article" date="2022" name="bioRxiv">
        <title>Sequencing and chromosome-scale assembly of the giantPleurodeles waltlgenome.</title>
        <authorList>
            <person name="Brown T."/>
            <person name="Elewa A."/>
            <person name="Iarovenko S."/>
            <person name="Subramanian E."/>
            <person name="Araus A.J."/>
            <person name="Petzold A."/>
            <person name="Susuki M."/>
            <person name="Suzuki K.-i.T."/>
            <person name="Hayashi T."/>
            <person name="Toyoda A."/>
            <person name="Oliveira C."/>
            <person name="Osipova E."/>
            <person name="Leigh N.D."/>
            <person name="Simon A."/>
            <person name="Yun M.H."/>
        </authorList>
    </citation>
    <scope>NUCLEOTIDE SEQUENCE</scope>
    <source>
        <strain evidence="3">20211129_DDA</strain>
        <tissue evidence="3">Liver</tissue>
    </source>
</reference>
<organism evidence="3 4">
    <name type="scientific">Pleurodeles waltl</name>
    <name type="common">Iberian ribbed newt</name>
    <dbReference type="NCBI Taxonomy" id="8319"/>
    <lineage>
        <taxon>Eukaryota</taxon>
        <taxon>Metazoa</taxon>
        <taxon>Chordata</taxon>
        <taxon>Craniata</taxon>
        <taxon>Vertebrata</taxon>
        <taxon>Euteleostomi</taxon>
        <taxon>Amphibia</taxon>
        <taxon>Batrachia</taxon>
        <taxon>Caudata</taxon>
        <taxon>Salamandroidea</taxon>
        <taxon>Salamandridae</taxon>
        <taxon>Pleurodelinae</taxon>
        <taxon>Pleurodeles</taxon>
    </lineage>
</organism>
<proteinExistence type="predicted"/>
<dbReference type="Proteomes" id="UP001066276">
    <property type="component" value="Chromosome 1_1"/>
</dbReference>
<keyword evidence="1" id="KW-0175">Coiled coil</keyword>
<sequence>MSDQRSDGTASSLLGRVEEQDPGPACWTHLGGEETVRLVPTRNGACPAALKRTLDRIKARVDDHDSQFDHLETQTSELEDQRYGEQEQLLRMERVLELYALYAMKMRIWRAGRAAITST</sequence>